<feature type="signal peptide" evidence="1">
    <location>
        <begin position="1"/>
        <end position="20"/>
    </location>
</feature>
<accession>A0ABQ5MLR8</accession>
<reference evidence="3" key="1">
    <citation type="submission" date="2022-07" db="EMBL/GenBank/DDBJ databases">
        <title>Taxonomy of Novel Oxalotrophic and Methylotrophic Bacteria.</title>
        <authorList>
            <person name="Sahin N."/>
            <person name="Tani A."/>
        </authorList>
    </citation>
    <scope>NUCLEOTIDE SEQUENCE</scope>
    <source>
        <strain evidence="3">Y10</strain>
    </source>
</reference>
<evidence type="ECO:0000313" key="3">
    <source>
        <dbReference type="EMBL" id="GLB50350.1"/>
    </source>
</evidence>
<dbReference type="InterPro" id="IPR011250">
    <property type="entry name" value="OMP/PagP_B-barrel"/>
</dbReference>
<dbReference type="InterPro" id="IPR025665">
    <property type="entry name" value="Beta-barrel_OMP_2"/>
</dbReference>
<evidence type="ECO:0000313" key="4">
    <source>
        <dbReference type="Proteomes" id="UP001143543"/>
    </source>
</evidence>
<dbReference type="RefSeq" id="WP_281765976.1">
    <property type="nucleotide sequence ID" value="NZ_BRVO01000003.1"/>
</dbReference>
<dbReference type="Proteomes" id="UP001143543">
    <property type="component" value="Unassembled WGS sequence"/>
</dbReference>
<evidence type="ECO:0000259" key="2">
    <source>
        <dbReference type="Pfam" id="PF13568"/>
    </source>
</evidence>
<feature type="domain" description="Outer membrane protein beta-barrel" evidence="2">
    <location>
        <begin position="19"/>
        <end position="188"/>
    </location>
</feature>
<keyword evidence="1" id="KW-0732">Signal</keyword>
<organism evidence="3 4">
    <name type="scientific">Neptunitalea lumnitzerae</name>
    <dbReference type="NCBI Taxonomy" id="2965509"/>
    <lineage>
        <taxon>Bacteria</taxon>
        <taxon>Pseudomonadati</taxon>
        <taxon>Bacteroidota</taxon>
        <taxon>Flavobacteriia</taxon>
        <taxon>Flavobacteriales</taxon>
        <taxon>Flavobacteriaceae</taxon>
        <taxon>Neptunitalea</taxon>
    </lineage>
</organism>
<gene>
    <name evidence="3" type="ORF">Y10_27180</name>
</gene>
<keyword evidence="4" id="KW-1185">Reference proteome</keyword>
<dbReference type="SUPFAM" id="SSF56925">
    <property type="entry name" value="OMPA-like"/>
    <property type="match status" value="1"/>
</dbReference>
<feature type="chain" id="PRO_5046181433" description="Outer membrane protein beta-barrel domain-containing protein" evidence="1">
    <location>
        <begin position="21"/>
        <end position="206"/>
    </location>
</feature>
<sequence length="206" mass="23415">MRYFFWFLFISIGSSFSLNAQNIRYGLKAGANISQFKVDNYSRMADNGDYPIDFSSKPGFYLGVFVSFPISEKFQFQPEVLYSNRNMDMESIYDITYITNNGNTVTTSINQQLITIPLVLQYEFLEKLAVLAGPQPGFVISSDHFIPNTNSSNTNTSYDTFEMAGVFGLAYTLSEKLILEGRFGYGFIERNEGFSNVYQIGVNYKL</sequence>
<protein>
    <recommendedName>
        <fullName evidence="2">Outer membrane protein beta-barrel domain-containing protein</fullName>
    </recommendedName>
</protein>
<proteinExistence type="predicted"/>
<comment type="caution">
    <text evidence="3">The sequence shown here is derived from an EMBL/GenBank/DDBJ whole genome shotgun (WGS) entry which is preliminary data.</text>
</comment>
<evidence type="ECO:0000256" key="1">
    <source>
        <dbReference type="SAM" id="SignalP"/>
    </source>
</evidence>
<name>A0ABQ5MLR8_9FLAO</name>
<dbReference type="EMBL" id="BRVO01000003">
    <property type="protein sequence ID" value="GLB50350.1"/>
    <property type="molecule type" value="Genomic_DNA"/>
</dbReference>
<dbReference type="Pfam" id="PF13568">
    <property type="entry name" value="OMP_b-brl_2"/>
    <property type="match status" value="1"/>
</dbReference>